<protein>
    <submittedName>
        <fullName evidence="2">Uncharacterized protein</fullName>
    </submittedName>
</protein>
<name>A0AAV4G945_9GAST</name>
<proteinExistence type="predicted"/>
<comment type="caution">
    <text evidence="2">The sequence shown here is derived from an EMBL/GenBank/DDBJ whole genome shotgun (WGS) entry which is preliminary data.</text>
</comment>
<dbReference type="AlphaFoldDB" id="A0AAV4G945"/>
<dbReference type="EMBL" id="BMAT01011935">
    <property type="protein sequence ID" value="GFR82222.1"/>
    <property type="molecule type" value="Genomic_DNA"/>
</dbReference>
<gene>
    <name evidence="2" type="ORF">ElyMa_005944300</name>
</gene>
<organism evidence="2 3">
    <name type="scientific">Elysia marginata</name>
    <dbReference type="NCBI Taxonomy" id="1093978"/>
    <lineage>
        <taxon>Eukaryota</taxon>
        <taxon>Metazoa</taxon>
        <taxon>Spiralia</taxon>
        <taxon>Lophotrochozoa</taxon>
        <taxon>Mollusca</taxon>
        <taxon>Gastropoda</taxon>
        <taxon>Heterobranchia</taxon>
        <taxon>Euthyneura</taxon>
        <taxon>Panpulmonata</taxon>
        <taxon>Sacoglossa</taxon>
        <taxon>Placobranchoidea</taxon>
        <taxon>Plakobranchidae</taxon>
        <taxon>Elysia</taxon>
    </lineage>
</organism>
<evidence type="ECO:0000313" key="2">
    <source>
        <dbReference type="EMBL" id="GFR82222.1"/>
    </source>
</evidence>
<keyword evidence="3" id="KW-1185">Reference proteome</keyword>
<evidence type="ECO:0000256" key="1">
    <source>
        <dbReference type="SAM" id="MobiDB-lite"/>
    </source>
</evidence>
<accession>A0AAV4G945</accession>
<feature type="region of interest" description="Disordered" evidence="1">
    <location>
        <begin position="50"/>
        <end position="78"/>
    </location>
</feature>
<reference evidence="2 3" key="1">
    <citation type="journal article" date="2021" name="Elife">
        <title>Chloroplast acquisition without the gene transfer in kleptoplastic sea slugs, Plakobranchus ocellatus.</title>
        <authorList>
            <person name="Maeda T."/>
            <person name="Takahashi S."/>
            <person name="Yoshida T."/>
            <person name="Shimamura S."/>
            <person name="Takaki Y."/>
            <person name="Nagai Y."/>
            <person name="Toyoda A."/>
            <person name="Suzuki Y."/>
            <person name="Arimoto A."/>
            <person name="Ishii H."/>
            <person name="Satoh N."/>
            <person name="Nishiyama T."/>
            <person name="Hasebe M."/>
            <person name="Maruyama T."/>
            <person name="Minagawa J."/>
            <person name="Obokata J."/>
            <person name="Shigenobu S."/>
        </authorList>
    </citation>
    <scope>NUCLEOTIDE SEQUENCE [LARGE SCALE GENOMIC DNA]</scope>
</reference>
<evidence type="ECO:0000313" key="3">
    <source>
        <dbReference type="Proteomes" id="UP000762676"/>
    </source>
</evidence>
<sequence>MGSDLGGRQILCPADDYREGQKVYLALTNSDREDRVRAARNIKIERFVGEKEDRKERTKEVKDNEIEGEKEERGESTKLKITGRMRRVLPMLDRLCGLAVKTLAQRSAGTGSIPGRVNPWTLKLLLIADPPGVWHYGFSAKSGRPGVRIM</sequence>
<dbReference type="Proteomes" id="UP000762676">
    <property type="component" value="Unassembled WGS sequence"/>
</dbReference>